<evidence type="ECO:0000256" key="2">
    <source>
        <dbReference type="SAM" id="Phobius"/>
    </source>
</evidence>
<comment type="caution">
    <text evidence="3">The sequence shown here is derived from an EMBL/GenBank/DDBJ whole genome shotgun (WGS) entry which is preliminary data.</text>
</comment>
<dbReference type="RefSeq" id="WP_052474748.1">
    <property type="nucleotide sequence ID" value="NZ_JXRP01000017.1"/>
</dbReference>
<dbReference type="AlphaFoldDB" id="A0A0C2R690"/>
<feature type="region of interest" description="Disordered" evidence="1">
    <location>
        <begin position="72"/>
        <end position="116"/>
    </location>
</feature>
<keyword evidence="2" id="KW-0472">Membrane</keyword>
<feature type="transmembrane region" description="Helical" evidence="2">
    <location>
        <begin position="6"/>
        <end position="28"/>
    </location>
</feature>
<evidence type="ECO:0000313" key="4">
    <source>
        <dbReference type="Proteomes" id="UP000031938"/>
    </source>
</evidence>
<organism evidence="3 4">
    <name type="scientific">Jeotgalibacillus soli</name>
    <dbReference type="NCBI Taxonomy" id="889306"/>
    <lineage>
        <taxon>Bacteria</taxon>
        <taxon>Bacillati</taxon>
        <taxon>Bacillota</taxon>
        <taxon>Bacilli</taxon>
        <taxon>Bacillales</taxon>
        <taxon>Caryophanaceae</taxon>
        <taxon>Jeotgalibacillus</taxon>
    </lineage>
</organism>
<evidence type="ECO:0008006" key="5">
    <source>
        <dbReference type="Google" id="ProtNLM"/>
    </source>
</evidence>
<gene>
    <name evidence="3" type="ORF">KP78_21240</name>
</gene>
<protein>
    <recommendedName>
        <fullName evidence="5">TcdA-E operon negative regulator</fullName>
    </recommendedName>
</protein>
<dbReference type="STRING" id="889306.KP78_21240"/>
<keyword evidence="2" id="KW-0812">Transmembrane</keyword>
<keyword evidence="4" id="KW-1185">Reference proteome</keyword>
<dbReference type="OrthoDB" id="1656098at2"/>
<reference evidence="3 4" key="1">
    <citation type="submission" date="2015-01" db="EMBL/GenBank/DDBJ databases">
        <title>Genome sequencing of Jeotgalibacillus soli.</title>
        <authorList>
            <person name="Goh K.M."/>
            <person name="Chan K.-G."/>
            <person name="Yaakop A.S."/>
            <person name="Ee R."/>
            <person name="Gan H.M."/>
            <person name="Chan C.S."/>
        </authorList>
    </citation>
    <scope>NUCLEOTIDE SEQUENCE [LARGE SCALE GENOMIC DNA]</scope>
    <source>
        <strain evidence="3 4">P9</strain>
    </source>
</reference>
<evidence type="ECO:0000313" key="3">
    <source>
        <dbReference type="EMBL" id="KIL45775.1"/>
    </source>
</evidence>
<feature type="compositionally biased region" description="Basic and acidic residues" evidence="1">
    <location>
        <begin position="72"/>
        <end position="82"/>
    </location>
</feature>
<name>A0A0C2R690_9BACL</name>
<keyword evidence="2" id="KW-1133">Transmembrane helix</keyword>
<dbReference type="Proteomes" id="UP000031938">
    <property type="component" value="Unassembled WGS sequence"/>
</dbReference>
<dbReference type="EMBL" id="JXRP01000017">
    <property type="protein sequence ID" value="KIL45775.1"/>
    <property type="molecule type" value="Genomic_DNA"/>
</dbReference>
<proteinExistence type="predicted"/>
<feature type="transmembrane region" description="Helical" evidence="2">
    <location>
        <begin position="37"/>
        <end position="55"/>
    </location>
</feature>
<sequence length="241" mass="26456">MDINGGVLMFVAFFAGLTFLVMVIIAAIKKNGKVKKYSMMWVGCTALFFVGMMNIDTTTVATDNEVEAEETVEKELTEEEKAAQAAAEEEAKAKEEADAKAKAEQEAKEKAEAEAKAAEEAAAAEAAAAQELADKKANAQTIEYAQMEKNPDRYTGEYVTYTGEILEINESDDYTIMRVAVTESSYGYDFNDVIWVEYAGYTEFVAEDVVTFYGEVYGGYSYTSQAGWEITVPAVMADTIE</sequence>
<feature type="compositionally biased region" description="Basic and acidic residues" evidence="1">
    <location>
        <begin position="89"/>
        <end position="116"/>
    </location>
</feature>
<evidence type="ECO:0000256" key="1">
    <source>
        <dbReference type="SAM" id="MobiDB-lite"/>
    </source>
</evidence>
<dbReference type="PATRIC" id="fig|889306.3.peg.2139"/>
<accession>A0A0C2R690</accession>